<evidence type="ECO:0000313" key="3">
    <source>
        <dbReference type="Proteomes" id="UP000310158"/>
    </source>
</evidence>
<evidence type="ECO:0000313" key="2">
    <source>
        <dbReference type="EMBL" id="THH14304.1"/>
    </source>
</evidence>
<dbReference type="Gene3D" id="3.40.30.10">
    <property type="entry name" value="Glutaredoxin"/>
    <property type="match status" value="1"/>
</dbReference>
<dbReference type="AlphaFoldDB" id="A0A4S4LPT9"/>
<comment type="caution">
    <text evidence="2">The sequence shown here is derived from an EMBL/GenBank/DDBJ whole genome shotgun (WGS) entry which is preliminary data.</text>
</comment>
<dbReference type="InterPro" id="IPR012336">
    <property type="entry name" value="Thioredoxin-like_fold"/>
</dbReference>
<organism evidence="2 3">
    <name type="scientific">Bondarzewia mesenterica</name>
    <dbReference type="NCBI Taxonomy" id="1095465"/>
    <lineage>
        <taxon>Eukaryota</taxon>
        <taxon>Fungi</taxon>
        <taxon>Dikarya</taxon>
        <taxon>Basidiomycota</taxon>
        <taxon>Agaricomycotina</taxon>
        <taxon>Agaricomycetes</taxon>
        <taxon>Russulales</taxon>
        <taxon>Bondarzewiaceae</taxon>
        <taxon>Bondarzewia</taxon>
    </lineage>
</organism>
<dbReference type="EMBL" id="SGPL01000287">
    <property type="protein sequence ID" value="THH14304.1"/>
    <property type="molecule type" value="Genomic_DNA"/>
</dbReference>
<dbReference type="PANTHER" id="PTHR33875">
    <property type="entry name" value="OS09G0542200 PROTEIN"/>
    <property type="match status" value="1"/>
</dbReference>
<feature type="domain" description="Thioredoxin-like fold" evidence="1">
    <location>
        <begin position="11"/>
        <end position="181"/>
    </location>
</feature>
<protein>
    <recommendedName>
        <fullName evidence="1">Thioredoxin-like fold domain-containing protein</fullName>
    </recommendedName>
</protein>
<reference evidence="2 3" key="1">
    <citation type="submission" date="2019-02" db="EMBL/GenBank/DDBJ databases">
        <title>Genome sequencing of the rare red list fungi Bondarzewia mesenterica.</title>
        <authorList>
            <person name="Buettner E."/>
            <person name="Kellner H."/>
        </authorList>
    </citation>
    <scope>NUCLEOTIDE SEQUENCE [LARGE SCALE GENOMIC DNA]</scope>
    <source>
        <strain evidence="2 3">DSM 108281</strain>
    </source>
</reference>
<gene>
    <name evidence="2" type="ORF">EW146_g6011</name>
</gene>
<evidence type="ECO:0000259" key="1">
    <source>
        <dbReference type="Pfam" id="PF13462"/>
    </source>
</evidence>
<dbReference type="InterPro" id="IPR036249">
    <property type="entry name" value="Thioredoxin-like_sf"/>
</dbReference>
<dbReference type="PANTHER" id="PTHR33875:SF2">
    <property type="entry name" value="ACR183CP"/>
    <property type="match status" value="1"/>
</dbReference>
<name>A0A4S4LPT9_9AGAM</name>
<sequence length="206" mass="22703">MALQPSLSPLIVAGILPAPHTLDIFLDYVCPFSAKMASTIDTILKPLLDEGGQYYGKVKVIVRLQVQPWHASSTLTHEAGLAVIRAAAEQFWPFSILLFQNQTDYFDVPTSEMTPIQIRDKLAILASQVLTNDEVKTFRDLLKLKGSANGGVAVTDDLKYNIKFARQNSVHVSPTVLWNGLVASQISSSWGEQEWTNFLAENVGNS</sequence>
<dbReference type="SUPFAM" id="SSF52833">
    <property type="entry name" value="Thioredoxin-like"/>
    <property type="match status" value="1"/>
</dbReference>
<proteinExistence type="predicted"/>
<keyword evidence="3" id="KW-1185">Reference proteome</keyword>
<accession>A0A4S4LPT9</accession>
<dbReference type="CDD" id="cd02972">
    <property type="entry name" value="DsbA_family"/>
    <property type="match status" value="1"/>
</dbReference>
<dbReference type="Pfam" id="PF13462">
    <property type="entry name" value="Thioredoxin_4"/>
    <property type="match status" value="1"/>
</dbReference>
<dbReference type="Proteomes" id="UP000310158">
    <property type="component" value="Unassembled WGS sequence"/>
</dbReference>
<dbReference type="OrthoDB" id="37297at2759"/>